<dbReference type="PANTHER" id="PTHR21228">
    <property type="entry name" value="FAST LEU-RICH DOMAIN-CONTAINING"/>
    <property type="match status" value="1"/>
</dbReference>
<dbReference type="GO" id="GO:0005759">
    <property type="term" value="C:mitochondrial matrix"/>
    <property type="evidence" value="ECO:0007669"/>
    <property type="project" value="TreeGrafter"/>
</dbReference>
<evidence type="ECO:0000313" key="1">
    <source>
        <dbReference type="EMBL" id="KAF4655567.1"/>
    </source>
</evidence>
<dbReference type="GO" id="GO:0035770">
    <property type="term" value="C:ribonucleoprotein granule"/>
    <property type="evidence" value="ECO:0007669"/>
    <property type="project" value="TreeGrafter"/>
</dbReference>
<comment type="caution">
    <text evidence="1">The sequence shown here is derived from an EMBL/GenBank/DDBJ whole genome shotgun (WGS) entry which is preliminary data.</text>
</comment>
<gene>
    <name evidence="1" type="ORF">FOZ61_007498</name>
</gene>
<dbReference type="EMBL" id="JABAHT010000459">
    <property type="protein sequence ID" value="KAF4655567.1"/>
    <property type="molecule type" value="Genomic_DNA"/>
</dbReference>
<proteinExistence type="predicted"/>
<dbReference type="OrthoDB" id="418272at2759"/>
<dbReference type="GO" id="GO:0000963">
    <property type="term" value="P:mitochondrial RNA processing"/>
    <property type="evidence" value="ECO:0007669"/>
    <property type="project" value="TreeGrafter"/>
</dbReference>
<protein>
    <submittedName>
        <fullName evidence="1">Uncharacterized protein</fullName>
    </submittedName>
</protein>
<accession>A0A7J6L8N2</accession>
<evidence type="ECO:0000313" key="2">
    <source>
        <dbReference type="Proteomes" id="UP000570595"/>
    </source>
</evidence>
<organism evidence="1 2">
    <name type="scientific">Perkinsus olseni</name>
    <name type="common">Perkinsus atlanticus</name>
    <dbReference type="NCBI Taxonomy" id="32597"/>
    <lineage>
        <taxon>Eukaryota</taxon>
        <taxon>Sar</taxon>
        <taxon>Alveolata</taxon>
        <taxon>Perkinsozoa</taxon>
        <taxon>Perkinsea</taxon>
        <taxon>Perkinsida</taxon>
        <taxon>Perkinsidae</taxon>
        <taxon>Perkinsus</taxon>
    </lineage>
</organism>
<name>A0A7J6L8N2_PEROL</name>
<dbReference type="InterPro" id="IPR050870">
    <property type="entry name" value="FAST_kinase"/>
</dbReference>
<dbReference type="GO" id="GO:0044528">
    <property type="term" value="P:regulation of mitochondrial mRNA stability"/>
    <property type="evidence" value="ECO:0007669"/>
    <property type="project" value="TreeGrafter"/>
</dbReference>
<sequence length="456" mass="50196">MVALARLAERHGGCPGKMIGLVHYGLNKLPKERTSQEDAIEVLAEFKGLVAAQGWDWFKEAELTPRNITTMLWCAQKVDDRALGGWWEREIPAVVASGVLDLSTFNVFDLVNLSYTLVACDTKASTAAISLALARLRTIDSETLREDLLKIPPHNLGLLLWATARRQLWSGPSLQFERFIAEVWWTALQLSIFRFFYQLIADEQAGVLDHFSTQNLSNTLWSLARIPTETLPAYDVSWRGPVAERLCQRALEIIDSASPQHLSTMLWSLANLLPWTGPRARDLAEALTSRAHLALHRGVDVGLANGLWGCSVLAANGMVSLAACHHAWEDSQRLLMRIARLSSSCIGTIARALNAIGLCPPPANTLLWSATLDRAKVLADRYEEMVGDPADMIKVVYFASHSSPVDAADVLDSFALGWGGGAAVDMRRFSNQNLIRLAVGMAGLQADDALRLPPRR</sequence>
<dbReference type="GO" id="GO:0009507">
    <property type="term" value="C:chloroplast"/>
    <property type="evidence" value="ECO:0007669"/>
    <property type="project" value="GOC"/>
</dbReference>
<dbReference type="GO" id="GO:1901259">
    <property type="term" value="P:chloroplast rRNA processing"/>
    <property type="evidence" value="ECO:0007669"/>
    <property type="project" value="TreeGrafter"/>
</dbReference>
<dbReference type="Proteomes" id="UP000570595">
    <property type="component" value="Unassembled WGS sequence"/>
</dbReference>
<reference evidence="1 2" key="1">
    <citation type="submission" date="2020-04" db="EMBL/GenBank/DDBJ databases">
        <title>Perkinsus olseni comparative genomics.</title>
        <authorList>
            <person name="Bogema D.R."/>
        </authorList>
    </citation>
    <scope>NUCLEOTIDE SEQUENCE [LARGE SCALE GENOMIC DNA]</scope>
    <source>
        <strain evidence="1">ATCC PRA-179</strain>
    </source>
</reference>
<dbReference type="AlphaFoldDB" id="A0A7J6L8N2"/>
<dbReference type="GO" id="GO:0003723">
    <property type="term" value="F:RNA binding"/>
    <property type="evidence" value="ECO:0007669"/>
    <property type="project" value="TreeGrafter"/>
</dbReference>
<dbReference type="PANTHER" id="PTHR21228:SF40">
    <property type="entry name" value="LD45607P"/>
    <property type="match status" value="1"/>
</dbReference>